<dbReference type="Proteomes" id="UP001209755">
    <property type="component" value="Unassembled WGS sequence"/>
</dbReference>
<sequence length="225" mass="24038">MSDIDPALSVTVRKAARALGRHGLVHAYGHCSARIDADRFLVTPSKPPGLTEPGEACQVVPVEGPLPDGILGEVRIHQRIYRTRPEVGGVVRFMSPQMMALAGLGRTPRARHGFGAYFSPAPPLWDDPQLVRDDDKAAGVVAALGTGRAVMMRGNGAVTAGETLQKAVGLAFYLEDACRVEIEALKAGLAETAPVLDAEEARLRATDAGMIFERLWDYLTAGDPE</sequence>
<dbReference type="Gene3D" id="3.40.225.10">
    <property type="entry name" value="Class II aldolase/adducin N-terminal domain"/>
    <property type="match status" value="1"/>
</dbReference>
<dbReference type="PANTHER" id="PTHR22789:SF0">
    <property type="entry name" value="3-OXO-TETRONATE 4-PHOSPHATE DECARBOXYLASE-RELATED"/>
    <property type="match status" value="1"/>
</dbReference>
<dbReference type="PANTHER" id="PTHR22789">
    <property type="entry name" value="FUCULOSE PHOSPHATE ALDOLASE"/>
    <property type="match status" value="1"/>
</dbReference>
<evidence type="ECO:0000313" key="5">
    <source>
        <dbReference type="Proteomes" id="UP001209755"/>
    </source>
</evidence>
<dbReference type="GO" id="GO:0016829">
    <property type="term" value="F:lyase activity"/>
    <property type="evidence" value="ECO:0007669"/>
    <property type="project" value="UniProtKB-KW"/>
</dbReference>
<dbReference type="RefSeq" id="WP_264600027.1">
    <property type="nucleotide sequence ID" value="NZ_JAOQNS010000002.1"/>
</dbReference>
<evidence type="ECO:0000313" key="4">
    <source>
        <dbReference type="EMBL" id="MCW2306355.1"/>
    </source>
</evidence>
<keyword evidence="5" id="KW-1185">Reference proteome</keyword>
<dbReference type="SMART" id="SM01007">
    <property type="entry name" value="Aldolase_II"/>
    <property type="match status" value="1"/>
</dbReference>
<dbReference type="SUPFAM" id="SSF53639">
    <property type="entry name" value="AraD/HMP-PK domain-like"/>
    <property type="match status" value="1"/>
</dbReference>
<evidence type="ECO:0000256" key="1">
    <source>
        <dbReference type="ARBA" id="ARBA00022723"/>
    </source>
</evidence>
<keyword evidence="1" id="KW-0479">Metal-binding</keyword>
<dbReference type="Pfam" id="PF00596">
    <property type="entry name" value="Aldolase_II"/>
    <property type="match status" value="1"/>
</dbReference>
<dbReference type="EC" id="4.1.1.-" evidence="4"/>
<dbReference type="InterPro" id="IPR001303">
    <property type="entry name" value="Aldolase_II/adducin_N"/>
</dbReference>
<protein>
    <submittedName>
        <fullName evidence="4">HCOMODA/2-hydroxy-3-carboxy-muconic semialdehyde decarboxylase</fullName>
        <ecNumber evidence="4">4.1.1.-</ecNumber>
    </submittedName>
</protein>
<organism evidence="4 5">
    <name type="scientific">Rhodobium gokarnense</name>
    <dbReference type="NCBI Taxonomy" id="364296"/>
    <lineage>
        <taxon>Bacteria</taxon>
        <taxon>Pseudomonadati</taxon>
        <taxon>Pseudomonadota</taxon>
        <taxon>Alphaproteobacteria</taxon>
        <taxon>Hyphomicrobiales</taxon>
        <taxon>Rhodobiaceae</taxon>
        <taxon>Rhodobium</taxon>
    </lineage>
</organism>
<evidence type="ECO:0000259" key="3">
    <source>
        <dbReference type="SMART" id="SM01007"/>
    </source>
</evidence>
<accession>A0ABT3H7I9</accession>
<proteinExistence type="predicted"/>
<gene>
    <name evidence="4" type="ORF">M2319_000674</name>
</gene>
<dbReference type="InterPro" id="IPR036409">
    <property type="entry name" value="Aldolase_II/adducin_N_sf"/>
</dbReference>
<comment type="caution">
    <text evidence="4">The sequence shown here is derived from an EMBL/GenBank/DDBJ whole genome shotgun (WGS) entry which is preliminary data.</text>
</comment>
<dbReference type="InterPro" id="IPR050197">
    <property type="entry name" value="Aldolase_class_II_sugar_metab"/>
</dbReference>
<keyword evidence="2 4" id="KW-0456">Lyase</keyword>
<reference evidence="5" key="1">
    <citation type="submission" date="2023-07" db="EMBL/GenBank/DDBJ databases">
        <title>Genome sequencing of Purple Non-Sulfur Bacteria from various extreme environments.</title>
        <authorList>
            <person name="Mayer M."/>
        </authorList>
    </citation>
    <scope>NUCLEOTIDE SEQUENCE [LARGE SCALE GENOMIC DNA]</scope>
    <source>
        <strain evidence="5">DSM 17935</strain>
    </source>
</reference>
<name>A0ABT3H7I9_9HYPH</name>
<dbReference type="EMBL" id="JAOQNS010000002">
    <property type="protein sequence ID" value="MCW2306355.1"/>
    <property type="molecule type" value="Genomic_DNA"/>
</dbReference>
<evidence type="ECO:0000256" key="2">
    <source>
        <dbReference type="ARBA" id="ARBA00023239"/>
    </source>
</evidence>
<feature type="domain" description="Class II aldolase/adducin N-terminal" evidence="3">
    <location>
        <begin position="10"/>
        <end position="182"/>
    </location>
</feature>